<feature type="signal peptide" evidence="2">
    <location>
        <begin position="1"/>
        <end position="19"/>
    </location>
</feature>
<dbReference type="PROSITE" id="PS50076">
    <property type="entry name" value="DNAJ_2"/>
    <property type="match status" value="1"/>
</dbReference>
<feature type="domain" description="J" evidence="3">
    <location>
        <begin position="49"/>
        <end position="119"/>
    </location>
</feature>
<dbReference type="Pfam" id="PF00226">
    <property type="entry name" value="DnaJ"/>
    <property type="match status" value="1"/>
</dbReference>
<evidence type="ECO:0000313" key="5">
    <source>
        <dbReference type="Proteomes" id="UP000747110"/>
    </source>
</evidence>
<feature type="region of interest" description="Disordered" evidence="1">
    <location>
        <begin position="343"/>
        <end position="364"/>
    </location>
</feature>
<evidence type="ECO:0000256" key="1">
    <source>
        <dbReference type="SAM" id="MobiDB-lite"/>
    </source>
</evidence>
<feature type="region of interest" description="Disordered" evidence="1">
    <location>
        <begin position="639"/>
        <end position="663"/>
    </location>
</feature>
<name>A0A8J4FVV3_9CHLO</name>
<evidence type="ECO:0000256" key="2">
    <source>
        <dbReference type="SAM" id="SignalP"/>
    </source>
</evidence>
<protein>
    <recommendedName>
        <fullName evidence="3">J domain-containing protein</fullName>
    </recommendedName>
</protein>
<feature type="compositionally biased region" description="Polar residues" evidence="1">
    <location>
        <begin position="347"/>
        <end position="358"/>
    </location>
</feature>
<gene>
    <name evidence="4" type="ORF">Vretifemale_18898</name>
</gene>
<feature type="region of interest" description="Disordered" evidence="1">
    <location>
        <begin position="493"/>
        <end position="524"/>
    </location>
</feature>
<feature type="region of interest" description="Disordered" evidence="1">
    <location>
        <begin position="417"/>
        <end position="457"/>
    </location>
</feature>
<dbReference type="SMART" id="SM00271">
    <property type="entry name" value="DnaJ"/>
    <property type="match status" value="1"/>
</dbReference>
<feature type="compositionally biased region" description="Polar residues" evidence="1">
    <location>
        <begin position="169"/>
        <end position="179"/>
    </location>
</feature>
<proteinExistence type="predicted"/>
<feature type="compositionally biased region" description="Polar residues" evidence="1">
    <location>
        <begin position="442"/>
        <end position="455"/>
    </location>
</feature>
<dbReference type="PANTHER" id="PTHR45283">
    <property type="entry name" value="NAD(P)H-QUINONE OXIDOREDUCTASE SUBUNIT T, CHLOROPLASTIC"/>
    <property type="match status" value="1"/>
</dbReference>
<feature type="region of interest" description="Disordered" evidence="1">
    <location>
        <begin position="825"/>
        <end position="856"/>
    </location>
</feature>
<feature type="non-terminal residue" evidence="4">
    <location>
        <position position="1"/>
    </location>
</feature>
<dbReference type="SUPFAM" id="SSF46565">
    <property type="entry name" value="Chaperone J-domain"/>
    <property type="match status" value="1"/>
</dbReference>
<feature type="chain" id="PRO_5035269881" description="J domain-containing protein" evidence="2">
    <location>
        <begin position="20"/>
        <end position="856"/>
    </location>
</feature>
<dbReference type="Gene3D" id="1.10.287.110">
    <property type="entry name" value="DnaJ domain"/>
    <property type="match status" value="1"/>
</dbReference>
<feature type="compositionally biased region" description="Basic residues" evidence="1">
    <location>
        <begin position="833"/>
        <end position="844"/>
    </location>
</feature>
<dbReference type="PANTHER" id="PTHR45283:SF1">
    <property type="entry name" value="NAD(P)H-QUINONE OXIDOREDUCTASE SUBUNIT T, CHLOROPLASTIC"/>
    <property type="match status" value="1"/>
</dbReference>
<comment type="caution">
    <text evidence="4">The sequence shown here is derived from an EMBL/GenBank/DDBJ whole genome shotgun (WGS) entry which is preliminary data.</text>
</comment>
<feature type="region of interest" description="Disordered" evidence="1">
    <location>
        <begin position="145"/>
        <end position="238"/>
    </location>
</feature>
<keyword evidence="5" id="KW-1185">Reference proteome</keyword>
<evidence type="ECO:0000259" key="3">
    <source>
        <dbReference type="PROSITE" id="PS50076"/>
    </source>
</evidence>
<keyword evidence="2" id="KW-0732">Signal</keyword>
<dbReference type="InterPro" id="IPR001623">
    <property type="entry name" value="DnaJ_domain"/>
</dbReference>
<dbReference type="EMBL" id="BNCP01000063">
    <property type="protein sequence ID" value="GIL91205.1"/>
    <property type="molecule type" value="Genomic_DNA"/>
</dbReference>
<dbReference type="Proteomes" id="UP000747110">
    <property type="component" value="Unassembled WGS sequence"/>
</dbReference>
<reference evidence="4" key="1">
    <citation type="journal article" date="2021" name="Proc. Natl. Acad. Sci. U.S.A.">
        <title>Three genomes in the algal genus Volvox reveal the fate of a haploid sex-determining region after a transition to homothallism.</title>
        <authorList>
            <person name="Yamamoto K."/>
            <person name="Hamaji T."/>
            <person name="Kawai-Toyooka H."/>
            <person name="Matsuzaki R."/>
            <person name="Takahashi F."/>
            <person name="Nishimura Y."/>
            <person name="Kawachi M."/>
            <person name="Noguchi H."/>
            <person name="Minakuchi Y."/>
            <person name="Umen J.G."/>
            <person name="Toyoda A."/>
            <person name="Nozaki H."/>
        </authorList>
    </citation>
    <scope>NUCLEOTIDE SEQUENCE</scope>
    <source>
        <strain evidence="4">NIES-3786</strain>
    </source>
</reference>
<dbReference type="PRINTS" id="PR00625">
    <property type="entry name" value="JDOMAIN"/>
</dbReference>
<dbReference type="CDD" id="cd06257">
    <property type="entry name" value="DnaJ"/>
    <property type="match status" value="1"/>
</dbReference>
<feature type="region of interest" description="Disordered" evidence="1">
    <location>
        <begin position="303"/>
        <end position="329"/>
    </location>
</feature>
<feature type="compositionally biased region" description="Basic and acidic residues" evidence="1">
    <location>
        <begin position="195"/>
        <end position="204"/>
    </location>
</feature>
<evidence type="ECO:0000313" key="4">
    <source>
        <dbReference type="EMBL" id="GIL91205.1"/>
    </source>
</evidence>
<dbReference type="InterPro" id="IPR036869">
    <property type="entry name" value="J_dom_sf"/>
</dbReference>
<sequence>LNTFLKCIKIALFVTTGLASVEKQLAMAAFGYQDAPLNELAANILGSRCPYNALGLTTDANLAEVKSAYRRLCLTFHPDKSVLPCQLASEVFQALQKAYADVEQHLKHVHQLSALDKGDLWCQFYTAPAVSSEAGAYVAPTSAVGGPMRPAHAPRQGSLWGSARGPVTSAWSRQNTASAPTAHAEAKAASVDVDGAQHGDKPHVGDIPAPNVERKGLGAAAAPPSQPHARRRVARAAMQPEPHAHCNNRRAHKPAADSSTAAADTMIPAGKRRCVAAEKSKQHQAVVAPSESSSSEFLQRRGVSKGLEGHVVPGERGSRPSSMKSPGHEYPGNIFIRKQIGKDATAGPQQASEPNSELVQGPQPGNAWARRPIFSAVVRQALYPSFIAKDQLQSTAAAASMGNGDKKRLRTFAEHTPERFCTEGGTPGSASWQGAADDRMTPPSTSNKHACSSSGTEEDLWDVPQVVAARSMAATNGLQPAAGALWNQSPAAAAHPLASQAKDATTERRKCTSASAETEPPRVPIRDVVDVTGNVAITRRGDKWLPRQDGDLVDGMHPGVTSVLHTTVGTAAPQPNSLAPASFCAATVPCVGTSSLSLGLQPNACDMPSAPSVIPSSRFYEVPTRTFAAHVVTQPLATRSSHWSRDAACPGDGHESGDRSQQQLEYMEHRTSGHGSGLAHGADGYDEERSLKVDDADGPLASSSTGKCAVGSDALDEPEFDVPPCQFNENGDDAEPDWWHDEPIAGNDGTWLPGVASEQLLQRDGLETAGTHGLDMFLEQVQQGRELQAQRTGQARLRNVHRIVLRGCRGKGRRGGASCTASRCTGGSGGRARGSKGVRGRHGTKSILQYSRPVRK</sequence>
<accession>A0A8J4FVV3</accession>
<organism evidence="4 5">
    <name type="scientific">Volvox reticuliferus</name>
    <dbReference type="NCBI Taxonomy" id="1737510"/>
    <lineage>
        <taxon>Eukaryota</taxon>
        <taxon>Viridiplantae</taxon>
        <taxon>Chlorophyta</taxon>
        <taxon>core chlorophytes</taxon>
        <taxon>Chlorophyceae</taxon>
        <taxon>CS clade</taxon>
        <taxon>Chlamydomonadales</taxon>
        <taxon>Volvocaceae</taxon>
        <taxon>Volvox</taxon>
    </lineage>
</organism>
<dbReference type="AlphaFoldDB" id="A0A8J4FVV3"/>
<dbReference type="OrthoDB" id="552455at2759"/>
<dbReference type="InterPro" id="IPR044618">
    <property type="entry name" value="NdhT-like"/>
</dbReference>